<organism evidence="10 11">
    <name type="scientific">Kipferlia bialata</name>
    <dbReference type="NCBI Taxonomy" id="797122"/>
    <lineage>
        <taxon>Eukaryota</taxon>
        <taxon>Metamonada</taxon>
        <taxon>Carpediemonas-like organisms</taxon>
        <taxon>Kipferlia</taxon>
    </lineage>
</organism>
<dbReference type="PANTHER" id="PTHR11254">
    <property type="entry name" value="HECT DOMAIN UBIQUITIN-PROTEIN LIGASE"/>
    <property type="match status" value="1"/>
</dbReference>
<feature type="region of interest" description="Disordered" evidence="7">
    <location>
        <begin position="146"/>
        <end position="171"/>
    </location>
</feature>
<dbReference type="GO" id="GO:0061630">
    <property type="term" value="F:ubiquitin protein ligase activity"/>
    <property type="evidence" value="ECO:0007669"/>
    <property type="project" value="UniProtKB-EC"/>
</dbReference>
<comment type="pathway">
    <text evidence="2">Protein modification; protein ubiquitination.</text>
</comment>
<reference evidence="10 11" key="1">
    <citation type="journal article" date="2018" name="PLoS ONE">
        <title>The draft genome of Kipferlia bialata reveals reductive genome evolution in fornicate parasites.</title>
        <authorList>
            <person name="Tanifuji G."/>
            <person name="Takabayashi S."/>
            <person name="Kume K."/>
            <person name="Takagi M."/>
            <person name="Nakayama T."/>
            <person name="Kamikawa R."/>
            <person name="Inagaki Y."/>
            <person name="Hashimoto T."/>
        </authorList>
    </citation>
    <scope>NUCLEOTIDE SEQUENCE [LARGE SCALE GENOMIC DNA]</scope>
    <source>
        <strain evidence="10">NY0173</strain>
    </source>
</reference>
<feature type="active site" description="Glycyl thioester intermediate" evidence="6">
    <location>
        <position position="1634"/>
    </location>
</feature>
<dbReference type="InterPro" id="IPR050409">
    <property type="entry name" value="E3_ubiq-protein_ligase"/>
</dbReference>
<feature type="chain" id="PRO_5039900666" description="HECT-type E3 ubiquitin transferase" evidence="8">
    <location>
        <begin position="27"/>
        <end position="1668"/>
    </location>
</feature>
<dbReference type="Proteomes" id="UP000265618">
    <property type="component" value="Unassembled WGS sequence"/>
</dbReference>
<dbReference type="GO" id="GO:0005737">
    <property type="term" value="C:cytoplasm"/>
    <property type="evidence" value="ECO:0007669"/>
    <property type="project" value="TreeGrafter"/>
</dbReference>
<feature type="region of interest" description="Disordered" evidence="7">
    <location>
        <begin position="1031"/>
        <end position="1052"/>
    </location>
</feature>
<dbReference type="Gene3D" id="3.30.2410.10">
    <property type="entry name" value="Hect, E3 ligase catalytic domain"/>
    <property type="match status" value="1"/>
</dbReference>
<evidence type="ECO:0000256" key="8">
    <source>
        <dbReference type="SAM" id="SignalP"/>
    </source>
</evidence>
<evidence type="ECO:0000259" key="9">
    <source>
        <dbReference type="PROSITE" id="PS50237"/>
    </source>
</evidence>
<evidence type="ECO:0000256" key="3">
    <source>
        <dbReference type="ARBA" id="ARBA00012485"/>
    </source>
</evidence>
<feature type="compositionally biased region" description="Basic and acidic residues" evidence="7">
    <location>
        <begin position="160"/>
        <end position="171"/>
    </location>
</feature>
<feature type="compositionally biased region" description="Low complexity" evidence="7">
    <location>
        <begin position="193"/>
        <end position="202"/>
    </location>
</feature>
<name>A0A9K3GF89_9EUKA</name>
<evidence type="ECO:0000313" key="10">
    <source>
        <dbReference type="EMBL" id="GIQ80592.1"/>
    </source>
</evidence>
<dbReference type="Gene3D" id="3.30.2160.10">
    <property type="entry name" value="Hect, E3 ligase catalytic domain"/>
    <property type="match status" value="1"/>
</dbReference>
<feature type="region of interest" description="Disordered" evidence="7">
    <location>
        <begin position="1128"/>
        <end position="1148"/>
    </location>
</feature>
<dbReference type="PROSITE" id="PS50237">
    <property type="entry name" value="HECT"/>
    <property type="match status" value="1"/>
</dbReference>
<protein>
    <recommendedName>
        <fullName evidence="3">HECT-type E3 ubiquitin transferase</fullName>
        <ecNumber evidence="3">2.3.2.26</ecNumber>
    </recommendedName>
</protein>
<feature type="domain" description="HECT" evidence="9">
    <location>
        <begin position="1278"/>
        <end position="1668"/>
    </location>
</feature>
<keyword evidence="8" id="KW-0732">Signal</keyword>
<comment type="caution">
    <text evidence="10">The sequence shown here is derived from an EMBL/GenBank/DDBJ whole genome shotgun (WGS) entry which is preliminary data.</text>
</comment>
<keyword evidence="11" id="KW-1185">Reference proteome</keyword>
<dbReference type="InterPro" id="IPR000569">
    <property type="entry name" value="HECT_dom"/>
</dbReference>
<evidence type="ECO:0000256" key="2">
    <source>
        <dbReference type="ARBA" id="ARBA00004906"/>
    </source>
</evidence>
<dbReference type="InterPro" id="IPR035983">
    <property type="entry name" value="Hect_E3_ubiquitin_ligase"/>
</dbReference>
<dbReference type="SUPFAM" id="SSF56204">
    <property type="entry name" value="Hect, E3 ligase catalytic domain"/>
    <property type="match status" value="1"/>
</dbReference>
<dbReference type="EMBL" id="BDIP01000200">
    <property type="protein sequence ID" value="GIQ80592.1"/>
    <property type="molecule type" value="Genomic_DNA"/>
</dbReference>
<feature type="region of interest" description="Disordered" evidence="7">
    <location>
        <begin position="187"/>
        <end position="206"/>
    </location>
</feature>
<dbReference type="Gene3D" id="3.90.1750.10">
    <property type="entry name" value="Hect, E3 ligase catalytic domains"/>
    <property type="match status" value="1"/>
</dbReference>
<evidence type="ECO:0000256" key="1">
    <source>
        <dbReference type="ARBA" id="ARBA00000885"/>
    </source>
</evidence>
<dbReference type="SMART" id="SM00119">
    <property type="entry name" value="HECTc"/>
    <property type="match status" value="1"/>
</dbReference>
<accession>A0A9K3GF89</accession>
<dbReference type="PANTHER" id="PTHR11254:SF67">
    <property type="entry name" value="E3 UBIQUITIN-PROTEIN LIGASE HUWE1"/>
    <property type="match status" value="1"/>
</dbReference>
<keyword evidence="5 6" id="KW-0833">Ubl conjugation pathway</keyword>
<dbReference type="OrthoDB" id="8068875at2759"/>
<dbReference type="EC" id="2.3.2.26" evidence="3"/>
<dbReference type="Pfam" id="PF00632">
    <property type="entry name" value="HECT"/>
    <property type="match status" value="1"/>
</dbReference>
<feature type="compositionally biased region" description="Low complexity" evidence="7">
    <location>
        <begin position="146"/>
        <end position="158"/>
    </location>
</feature>
<feature type="compositionally biased region" description="Low complexity" evidence="7">
    <location>
        <begin position="1043"/>
        <end position="1052"/>
    </location>
</feature>
<evidence type="ECO:0000313" key="11">
    <source>
        <dbReference type="Proteomes" id="UP000265618"/>
    </source>
</evidence>
<feature type="signal peptide" evidence="8">
    <location>
        <begin position="1"/>
        <end position="26"/>
    </location>
</feature>
<evidence type="ECO:0000256" key="4">
    <source>
        <dbReference type="ARBA" id="ARBA00022679"/>
    </source>
</evidence>
<proteinExistence type="predicted"/>
<sequence length="1668" mass="176390">MPPTCPYAPNLSALCLSLGVCGRVLALSSSDTDTTRVPSSGSDSAASLPASVQHVVWGAVGRLLGLIKSRPRYTQTLGTAVSTHLVPHLHSHCGAPPTTVNRGVGDTSLSAVSRFSLITRLVQSGGVPWLEIPYAEMEGVLGEGASSVSASASASATPRTRRERERERDGVTDAVCDAVSAVLKASTTVTDGSASNTTSDTTPSPPPVSVLCNMVVHIAQGMGHSTSVAAGTSVREFLRCACLHLASVLSGQGSMPKALLQSLSTLYRGGYPDEVSPLTSLAETMGTPVREALTRKGLVSALSRVVQRDVSIYKRVPVGRAVPSLEGITGTPLSLSLATVLSMLEGERGRGKSSPSKASRKKAPVLPFQAIFGLYRQYYSKASSTERETMLALLKESVLLHDAQKLRDPSPLPVTEQVSLWLLLTALSLPPTFCAESGVDVSVLVVDALSSAPEADCWAMIHDMDVRLGYTLPPDMAKGVFGRGKAGDRQRERQAVRAGVVSALDDAVLRGLPLDMYESCDPSPASLCTALCHICDTLLVTLPETLPSAACITGHTDPAKPTQPTPSPSNTLQLVEIASRQPGLKSALFILASLPKLPDGSLTAPVIEALSPALRSDRVPPSVCPDLYRACPPALHPTLIHTVASTGCGSVAAGLHTSSKGGIHPSGSLLAEGFSTLISRIQKDGSGSPSEQDKANLTGFSTLVSSADTDGFQLDKAVSHAVLTSANTLSLPASLGLAVLMSLSSASADPCPLSLSVLRDPSCTEEQTGLIANKLNRWSRRVSVSKDRQDTIYQIVSNALSSSVHLDPDTPMATSTVHTSLYHAALLLAKRNPSLGPSLLLSGCVWGVCAHLDRVYKSDAPKEEVKAIARLVQCAIPGYTMPSTHSSLSLSASDAPCVLAGIEAIRSSAANGVKRDREGESEADRVAADADTATRCLSLCRVLGDKQDTPLQTEGVETVVAVAASALTPLLSTLQRAHPLIGFDVSPDVIPPSLSLLVPLGGMDPYMGQGGLIDRCLSSLLESLQSHMERERARASKSRASRRMSVSASVSLDGPVPSTSTCVPTPEYANPCLMALSHALSGIVRQASLDVVIRHLPAIRSCASHLSSLLYQCIQGRGIGANVSEPVVQGSRAQRHTRTGSTSYVTPSHSHSVGSVGIASGASSTAPYPLLCPVSMLYDTLCADWCLDGVEADFQVVTLDDTERASLSDLVSPSASLSLSPLHCVLHHAPYLLALSDRTHLLMALHGEQGAAKKGSRTELLVDRTDIPGSLSAVLDIPSAALGMPLHVSFEGEEGLDVGGVRREYMTLLSTAVMAEDMDMEDVDEDKEPVFGVVNASRGEEYHPVEAPDREGEREASRDTHRAMGRLSAKAMLSQAHLSLPLCLSLLRMVRSSVGTHPSYTTGGTSPTTQSDIHSLQLCDPYLYQYRVQWLLTEPYYKVAAALPGLCFTVESELRQGLEVPVTPGGREMPVREGDVHTYVAALVHYMAHSIQQAYTPFLQGVSDVVSQYDHLAWAIGLFSPYELQGLVSGRPVVSGEEIVKRIRWRFFDDQAKMRGLSAAIQSCVTSVLVAMDSQELALLLRFVTGSDRVPPVYDPPLTVQRVKGEGEGEGDKAGVYNPSTYVQPVSLPTASVCFHTLRVPPVTDIATMKRLLLSGAAEGLAGGFHLS</sequence>
<comment type="catalytic activity">
    <reaction evidence="1">
        <text>S-ubiquitinyl-[E2 ubiquitin-conjugating enzyme]-L-cysteine + [acceptor protein]-L-lysine = [E2 ubiquitin-conjugating enzyme]-L-cysteine + N(6)-ubiquitinyl-[acceptor protein]-L-lysine.</text>
        <dbReference type="EC" id="2.3.2.26"/>
    </reaction>
</comment>
<gene>
    <name evidence="10" type="ORF">KIPB_001418</name>
</gene>
<evidence type="ECO:0000256" key="7">
    <source>
        <dbReference type="SAM" id="MobiDB-lite"/>
    </source>
</evidence>
<dbReference type="GO" id="GO:0006511">
    <property type="term" value="P:ubiquitin-dependent protein catabolic process"/>
    <property type="evidence" value="ECO:0007669"/>
    <property type="project" value="TreeGrafter"/>
</dbReference>
<evidence type="ECO:0000256" key="5">
    <source>
        <dbReference type="ARBA" id="ARBA00022786"/>
    </source>
</evidence>
<evidence type="ECO:0000256" key="6">
    <source>
        <dbReference type="PROSITE-ProRule" id="PRU00104"/>
    </source>
</evidence>
<keyword evidence="4" id="KW-0808">Transferase</keyword>
<dbReference type="GO" id="GO:0000209">
    <property type="term" value="P:protein polyubiquitination"/>
    <property type="evidence" value="ECO:0007669"/>
    <property type="project" value="TreeGrafter"/>
</dbReference>